<protein>
    <submittedName>
        <fullName evidence="3">Putative zinc ribbon domain protein</fullName>
    </submittedName>
</protein>
<dbReference type="RefSeq" id="WP_146510649.1">
    <property type="nucleotide sequence ID" value="NZ_SIHI01000008.1"/>
</dbReference>
<feature type="compositionally biased region" description="Basic and acidic residues" evidence="2">
    <location>
        <begin position="7"/>
        <end position="26"/>
    </location>
</feature>
<evidence type="ECO:0000313" key="4">
    <source>
        <dbReference type="Proteomes" id="UP000317243"/>
    </source>
</evidence>
<evidence type="ECO:0000256" key="2">
    <source>
        <dbReference type="SAM" id="MobiDB-lite"/>
    </source>
</evidence>
<accession>A0A5C5WNA1</accession>
<reference evidence="3 4" key="1">
    <citation type="submission" date="2019-02" db="EMBL/GenBank/DDBJ databases">
        <title>Deep-cultivation of Planctomycetes and their phenomic and genomic characterization uncovers novel biology.</title>
        <authorList>
            <person name="Wiegand S."/>
            <person name="Jogler M."/>
            <person name="Boedeker C."/>
            <person name="Pinto D."/>
            <person name="Vollmers J."/>
            <person name="Rivas-Marin E."/>
            <person name="Kohn T."/>
            <person name="Peeters S.H."/>
            <person name="Heuer A."/>
            <person name="Rast P."/>
            <person name="Oberbeckmann S."/>
            <person name="Bunk B."/>
            <person name="Jeske O."/>
            <person name="Meyerdierks A."/>
            <person name="Storesund J.E."/>
            <person name="Kallscheuer N."/>
            <person name="Luecker S."/>
            <person name="Lage O.M."/>
            <person name="Pohl T."/>
            <person name="Merkel B.J."/>
            <person name="Hornburger P."/>
            <person name="Mueller R.-W."/>
            <person name="Bruemmer F."/>
            <person name="Labrenz M."/>
            <person name="Spormann A.M."/>
            <person name="Op Den Camp H."/>
            <person name="Overmann J."/>
            <person name="Amann R."/>
            <person name="Jetten M.S.M."/>
            <person name="Mascher T."/>
            <person name="Medema M.H."/>
            <person name="Devos D.P."/>
            <person name="Kaster A.-K."/>
            <person name="Ovreas L."/>
            <person name="Rohde M."/>
            <person name="Galperin M.Y."/>
            <person name="Jogler C."/>
        </authorList>
    </citation>
    <scope>NUCLEOTIDE SEQUENCE [LARGE SCALE GENOMIC DNA]</scope>
    <source>
        <strain evidence="3 4">KOR42</strain>
    </source>
</reference>
<evidence type="ECO:0000313" key="3">
    <source>
        <dbReference type="EMBL" id="TWT52067.1"/>
    </source>
</evidence>
<feature type="coiled-coil region" evidence="1">
    <location>
        <begin position="104"/>
        <end position="145"/>
    </location>
</feature>
<sequence>MPPSATDYRRLHDLHKDLKKTQDKLARGPRQIRARQARVEAAQDELTKLEQSLQEVRGLADRKNLDLKSKEAHMVELQCKLNTAASNREFDIIRGQIDADVAAKAVLEDEVLEALERVDRTLSEIAEKKEVIAQLEKETRDFANDFEQKSAVLREQEVSLSEQIKETEKIVPSEIREQYDRLVDAYGPEAMAQANGGVCNNCFTQLTPQSKVLLNSGKILFCGSCGRLLYQG</sequence>
<keyword evidence="4" id="KW-1185">Reference proteome</keyword>
<comment type="caution">
    <text evidence="3">The sequence shown here is derived from an EMBL/GenBank/DDBJ whole genome shotgun (WGS) entry which is preliminary data.</text>
</comment>
<evidence type="ECO:0000256" key="1">
    <source>
        <dbReference type="SAM" id="Coils"/>
    </source>
</evidence>
<organism evidence="3 4">
    <name type="scientific">Thalassoglobus neptunius</name>
    <dbReference type="NCBI Taxonomy" id="1938619"/>
    <lineage>
        <taxon>Bacteria</taxon>
        <taxon>Pseudomonadati</taxon>
        <taxon>Planctomycetota</taxon>
        <taxon>Planctomycetia</taxon>
        <taxon>Planctomycetales</taxon>
        <taxon>Planctomycetaceae</taxon>
        <taxon>Thalassoglobus</taxon>
    </lineage>
</organism>
<proteinExistence type="predicted"/>
<dbReference type="Gene3D" id="1.10.287.1490">
    <property type="match status" value="1"/>
</dbReference>
<dbReference type="OrthoDB" id="260976at2"/>
<feature type="coiled-coil region" evidence="1">
    <location>
        <begin position="32"/>
        <end position="59"/>
    </location>
</feature>
<keyword evidence="1" id="KW-0175">Coiled coil</keyword>
<dbReference type="Proteomes" id="UP000317243">
    <property type="component" value="Unassembled WGS sequence"/>
</dbReference>
<dbReference type="EMBL" id="SIHI01000008">
    <property type="protein sequence ID" value="TWT52067.1"/>
    <property type="molecule type" value="Genomic_DNA"/>
</dbReference>
<gene>
    <name evidence="3" type="ORF">KOR42_31640</name>
</gene>
<name>A0A5C5WNA1_9PLAN</name>
<feature type="region of interest" description="Disordered" evidence="2">
    <location>
        <begin position="1"/>
        <end position="31"/>
    </location>
</feature>
<dbReference type="AlphaFoldDB" id="A0A5C5WNA1"/>